<comment type="caution">
    <text evidence="2">The sequence shown here is derived from an EMBL/GenBank/DDBJ whole genome shotgun (WGS) entry which is preliminary data.</text>
</comment>
<gene>
    <name evidence="2" type="ORF">J8F10_10950</name>
</gene>
<dbReference type="Pfam" id="PF01493">
    <property type="entry name" value="GXGXG"/>
    <property type="match status" value="1"/>
</dbReference>
<dbReference type="NCBIfam" id="TIGR03122">
    <property type="entry name" value="one_C_dehyd_C"/>
    <property type="match status" value="1"/>
</dbReference>
<evidence type="ECO:0000313" key="2">
    <source>
        <dbReference type="EMBL" id="MBP3955801.1"/>
    </source>
</evidence>
<dbReference type="Proteomes" id="UP000676565">
    <property type="component" value="Unassembled WGS sequence"/>
</dbReference>
<evidence type="ECO:0000313" key="3">
    <source>
        <dbReference type="Proteomes" id="UP000676565"/>
    </source>
</evidence>
<reference evidence="2 3" key="1">
    <citation type="submission" date="2021-04" db="EMBL/GenBank/DDBJ databases">
        <authorList>
            <person name="Ivanova A."/>
        </authorList>
    </citation>
    <scope>NUCLEOTIDE SEQUENCE [LARGE SCALE GENOMIC DNA]</scope>
    <source>
        <strain evidence="2 3">G18</strain>
    </source>
</reference>
<proteinExistence type="predicted"/>
<dbReference type="PANTHER" id="PTHR39673">
    <property type="entry name" value="TUNGSTEN FORMYLMETHANOFURAN DEHYDROGENASE, SUBUNIT C (FWDC)"/>
    <property type="match status" value="1"/>
</dbReference>
<sequence>MFKLTLRAPSAIPLELEGITPERVAGLSPLDVANLPVQHGNRSERLGEFFEVTPDRDRLADLHFAGDTRNVKHIGAGMKSGSVFAEGPVGLHAGAQMSGGSLVLDDGAADWLGAEMRGGTIEVRGAAGDQVGAAYRGSRRGMTGGTIFVRGSAGDELGLLMRRGMIVVEGTCGEFAGASMIAGTIVLLGDVGERCGAGMKRGTILTARQLFLPPSFRFSCDYKPSFLPLYLNHLRSMGANFSPVFGVETVRCFRGDLLAGGNGEVLIGG</sequence>
<dbReference type="InterPro" id="IPR002489">
    <property type="entry name" value="Glu_synth_asu_C"/>
</dbReference>
<protein>
    <submittedName>
        <fullName evidence="2">Formylmethanofuran dehydrogenase subunit C</fullName>
    </submittedName>
</protein>
<dbReference type="PANTHER" id="PTHR39673:SF5">
    <property type="entry name" value="TUNGSTEN-CONTAINING FORMYLMETHANOFURAN DEHYDROGENASE 2 SUBUNIT C"/>
    <property type="match status" value="1"/>
</dbReference>
<dbReference type="SUPFAM" id="SSF69336">
    <property type="entry name" value="Alpha subunit of glutamate synthase, C-terminal domain"/>
    <property type="match status" value="1"/>
</dbReference>
<organism evidence="2 3">
    <name type="scientific">Gemmata palustris</name>
    <dbReference type="NCBI Taxonomy" id="2822762"/>
    <lineage>
        <taxon>Bacteria</taxon>
        <taxon>Pseudomonadati</taxon>
        <taxon>Planctomycetota</taxon>
        <taxon>Planctomycetia</taxon>
        <taxon>Gemmatales</taxon>
        <taxon>Gemmataceae</taxon>
        <taxon>Gemmata</taxon>
    </lineage>
</organism>
<dbReference type="Gene3D" id="2.160.20.60">
    <property type="entry name" value="Glutamate synthase, alpha subunit, C-terminal domain"/>
    <property type="match status" value="1"/>
</dbReference>
<dbReference type="RefSeq" id="WP_210653861.1">
    <property type="nucleotide sequence ID" value="NZ_JAGKQQ010000001.1"/>
</dbReference>
<name>A0ABS5BQ16_9BACT</name>
<dbReference type="InterPro" id="IPR017550">
    <property type="entry name" value="Formylmethanofuran_DH_suC"/>
</dbReference>
<feature type="domain" description="Glutamate synthase alpha subunit C-terminal" evidence="1">
    <location>
        <begin position="141"/>
        <end position="204"/>
    </location>
</feature>
<keyword evidence="3" id="KW-1185">Reference proteome</keyword>
<accession>A0ABS5BQ16</accession>
<evidence type="ECO:0000259" key="1">
    <source>
        <dbReference type="Pfam" id="PF01493"/>
    </source>
</evidence>
<dbReference type="InterPro" id="IPR036485">
    <property type="entry name" value="Glu_synth_asu_C_sf"/>
</dbReference>
<dbReference type="EMBL" id="JAGKQQ010000001">
    <property type="protein sequence ID" value="MBP3955801.1"/>
    <property type="molecule type" value="Genomic_DNA"/>
</dbReference>